<feature type="compositionally biased region" description="Pro residues" evidence="1">
    <location>
        <begin position="126"/>
        <end position="144"/>
    </location>
</feature>
<feature type="region of interest" description="Disordered" evidence="1">
    <location>
        <begin position="107"/>
        <end position="144"/>
    </location>
</feature>
<evidence type="ECO:0000313" key="4">
    <source>
        <dbReference type="Proteomes" id="UP000235388"/>
    </source>
</evidence>
<keyword evidence="4" id="KW-1185">Reference proteome</keyword>
<feature type="region of interest" description="Disordered" evidence="1">
    <location>
        <begin position="1"/>
        <end position="45"/>
    </location>
</feature>
<name>A0A2N5SYM6_9BASI</name>
<dbReference type="EMBL" id="PGCJ01000833">
    <property type="protein sequence ID" value="PLW18333.1"/>
    <property type="molecule type" value="Genomic_DNA"/>
</dbReference>
<reference evidence="2 4" key="1">
    <citation type="submission" date="2017-11" db="EMBL/GenBank/DDBJ databases">
        <title>De novo assembly and phasing of dikaryotic genomes from two isolates of Puccinia coronata f. sp. avenae, the causal agent of oat crown rust.</title>
        <authorList>
            <person name="Miller M.E."/>
            <person name="Zhang Y."/>
            <person name="Omidvar V."/>
            <person name="Sperschneider J."/>
            <person name="Schwessinger B."/>
            <person name="Raley C."/>
            <person name="Palmer J.M."/>
            <person name="Garnica D."/>
            <person name="Upadhyaya N."/>
            <person name="Rathjen J."/>
            <person name="Taylor J.M."/>
            <person name="Park R.F."/>
            <person name="Dodds P.N."/>
            <person name="Hirsch C.D."/>
            <person name="Kianian S.F."/>
            <person name="Figueroa M."/>
        </authorList>
    </citation>
    <scope>NUCLEOTIDE SEQUENCE [LARGE SCALE GENOMIC DNA]</scope>
    <source>
        <strain evidence="2">12NC29</strain>
    </source>
</reference>
<feature type="compositionally biased region" description="Polar residues" evidence="1">
    <location>
        <begin position="30"/>
        <end position="42"/>
    </location>
</feature>
<evidence type="ECO:0000313" key="3">
    <source>
        <dbReference type="EMBL" id="PLW53247.1"/>
    </source>
</evidence>
<comment type="caution">
    <text evidence="2">The sequence shown here is derived from an EMBL/GenBank/DDBJ whole genome shotgun (WGS) entry which is preliminary data.</text>
</comment>
<organism evidence="2 4">
    <name type="scientific">Puccinia coronata f. sp. avenae</name>
    <dbReference type="NCBI Taxonomy" id="200324"/>
    <lineage>
        <taxon>Eukaryota</taxon>
        <taxon>Fungi</taxon>
        <taxon>Dikarya</taxon>
        <taxon>Basidiomycota</taxon>
        <taxon>Pucciniomycotina</taxon>
        <taxon>Pucciniomycetes</taxon>
        <taxon>Pucciniales</taxon>
        <taxon>Pucciniaceae</taxon>
        <taxon>Puccinia</taxon>
    </lineage>
</organism>
<gene>
    <name evidence="3" type="ORF">PCANC_07504</name>
    <name evidence="2" type="ORF">PCANC_14213</name>
</gene>
<evidence type="ECO:0000313" key="2">
    <source>
        <dbReference type="EMBL" id="PLW18333.1"/>
    </source>
</evidence>
<proteinExistence type="predicted"/>
<sequence>MKAQKASFYRKGSSHTPTKTTASKKDPSQHSKYGSLVQSPSLVQPEPTLVVQASHQKEMRLDRTSSQASIRTPAYILGMLLMSALNTKASVWETGCKVPRCRECSSQWYMNSPPWTPSPRRSPSAPRNPPPPQKPSPPPKSSQQ</sequence>
<evidence type="ECO:0000256" key="1">
    <source>
        <dbReference type="SAM" id="MobiDB-lite"/>
    </source>
</evidence>
<dbReference type="AlphaFoldDB" id="A0A2N5SYM6"/>
<dbReference type="Proteomes" id="UP000235388">
    <property type="component" value="Unassembled WGS sequence"/>
</dbReference>
<protein>
    <submittedName>
        <fullName evidence="2">Uncharacterized protein</fullName>
    </submittedName>
</protein>
<dbReference type="EMBL" id="PGCJ01000065">
    <property type="protein sequence ID" value="PLW53247.1"/>
    <property type="molecule type" value="Genomic_DNA"/>
</dbReference>
<accession>A0A2N5SYM6</accession>